<comment type="subcellular location">
    <subcellularLocation>
        <location evidence="1">Endomembrane system</location>
        <topology evidence="1">Multi-pass membrane protein</topology>
    </subcellularLocation>
</comment>
<evidence type="ECO:0000313" key="6">
    <source>
        <dbReference type="EMBL" id="CAO81571.1"/>
    </source>
</evidence>
<feature type="transmembrane region" description="Helical" evidence="5">
    <location>
        <begin position="20"/>
        <end position="42"/>
    </location>
</feature>
<evidence type="ECO:0000256" key="3">
    <source>
        <dbReference type="ARBA" id="ARBA00022989"/>
    </source>
</evidence>
<feature type="transmembrane region" description="Helical" evidence="5">
    <location>
        <begin position="79"/>
        <end position="97"/>
    </location>
</feature>
<dbReference type="Gene3D" id="1.20.120.1630">
    <property type="match status" value="1"/>
</dbReference>
<dbReference type="STRING" id="459349.CLOAM1735"/>
<protein>
    <recommendedName>
        <fullName evidence="8">Isoprenylcysteine carboxylmethyltransferase family protein</fullName>
    </recommendedName>
</protein>
<keyword evidence="2 5" id="KW-0812">Transmembrane</keyword>
<dbReference type="AlphaFoldDB" id="B0VJB7"/>
<dbReference type="HOGENOM" id="CLU_097928_1_0_0"/>
<keyword evidence="7" id="KW-1185">Reference proteome</keyword>
<name>B0VJB7_CLOAI</name>
<dbReference type="KEGG" id="caci:CLOAM1735"/>
<evidence type="ECO:0008006" key="8">
    <source>
        <dbReference type="Google" id="ProtNLM"/>
    </source>
</evidence>
<dbReference type="GO" id="GO:0012505">
    <property type="term" value="C:endomembrane system"/>
    <property type="evidence" value="ECO:0007669"/>
    <property type="project" value="UniProtKB-SubCell"/>
</dbReference>
<dbReference type="GO" id="GO:0016740">
    <property type="term" value="F:transferase activity"/>
    <property type="evidence" value="ECO:0007669"/>
    <property type="project" value="UniProtKB-ARBA"/>
</dbReference>
<dbReference type="PANTHER" id="PTHR12714:SF9">
    <property type="entry name" value="PROTEIN-S-ISOPRENYLCYSTEINE O-METHYLTRANSFERASE"/>
    <property type="match status" value="1"/>
</dbReference>
<accession>B0VJB7</accession>
<sequence>MEFVINYKVRIQHLLTNPSGIIISIILIALGAFIRSWSAGIIQKGNRLVQEGPYCLNRNPLYTGSALILIGFVLFLNDIWAWIAAILLILVIFPFTISREEKGLSNKFPDEWINYAKTTGRYFPRKISWKKMKYPWSFQLWLKNREYQTFFLSLLLLIIIIIVGLV</sequence>
<dbReference type="EMBL" id="CU466930">
    <property type="protein sequence ID" value="CAO81571.1"/>
    <property type="molecule type" value="Genomic_DNA"/>
</dbReference>
<evidence type="ECO:0000313" key="7">
    <source>
        <dbReference type="Proteomes" id="UP000002019"/>
    </source>
</evidence>
<dbReference type="eggNOG" id="COG2020">
    <property type="taxonomic scope" value="Bacteria"/>
</dbReference>
<gene>
    <name evidence="6" type="ordered locus">CLOAM1735</name>
</gene>
<proteinExistence type="predicted"/>
<feature type="transmembrane region" description="Helical" evidence="5">
    <location>
        <begin position="54"/>
        <end position="73"/>
    </location>
</feature>
<keyword evidence="3 5" id="KW-1133">Transmembrane helix</keyword>
<keyword evidence="4 5" id="KW-0472">Membrane</keyword>
<organism evidence="6 7">
    <name type="scientific">Cloacimonas acidaminovorans (strain Evry)</name>
    <dbReference type="NCBI Taxonomy" id="459349"/>
    <lineage>
        <taxon>Bacteria</taxon>
        <taxon>Pseudomonadati</taxon>
        <taxon>Candidatus Cloacimonadota</taxon>
        <taxon>Candidatus Cloacimonadia</taxon>
        <taxon>Candidatus Cloacimonadales</taxon>
        <taxon>Candidatus Cloacimonadaceae</taxon>
        <taxon>Candidatus Cloacimonas</taxon>
    </lineage>
</organism>
<dbReference type="PANTHER" id="PTHR12714">
    <property type="entry name" value="PROTEIN-S ISOPRENYLCYSTEINE O-METHYLTRANSFERASE"/>
    <property type="match status" value="1"/>
</dbReference>
<evidence type="ECO:0000256" key="1">
    <source>
        <dbReference type="ARBA" id="ARBA00004127"/>
    </source>
</evidence>
<dbReference type="Proteomes" id="UP000002019">
    <property type="component" value="Chromosome"/>
</dbReference>
<feature type="transmembrane region" description="Helical" evidence="5">
    <location>
        <begin position="147"/>
        <end position="165"/>
    </location>
</feature>
<evidence type="ECO:0000256" key="2">
    <source>
        <dbReference type="ARBA" id="ARBA00022692"/>
    </source>
</evidence>
<reference evidence="6 7" key="1">
    <citation type="journal article" date="2008" name="J. Bacteriol.">
        <title>'Candidatus Cloacamonas acidaminovorans': genome sequence reconstruction provides a first glimpse of a new bacterial division.</title>
        <authorList>
            <person name="Pelletier E."/>
            <person name="Kreimeyer A."/>
            <person name="Bocs S."/>
            <person name="Rouy Z."/>
            <person name="Gyapay G."/>
            <person name="Chouari R."/>
            <person name="Riviere D."/>
            <person name="Ganesan A."/>
            <person name="Daegelen P."/>
            <person name="Sghir A."/>
            <person name="Cohen G.N."/>
            <person name="Medigue C."/>
            <person name="Weissenbach J."/>
            <person name="Le Paslier D."/>
        </authorList>
    </citation>
    <scope>NUCLEOTIDE SEQUENCE [LARGE SCALE GENOMIC DNA]</scope>
    <source>
        <strain evidence="7">Evry</strain>
    </source>
</reference>
<dbReference type="InterPro" id="IPR007318">
    <property type="entry name" value="Phopholipid_MeTrfase"/>
</dbReference>
<dbReference type="RefSeq" id="WP_015425429.1">
    <property type="nucleotide sequence ID" value="NC_020449.1"/>
</dbReference>
<dbReference type="Pfam" id="PF04191">
    <property type="entry name" value="PEMT"/>
    <property type="match status" value="1"/>
</dbReference>
<evidence type="ECO:0000256" key="5">
    <source>
        <dbReference type="SAM" id="Phobius"/>
    </source>
</evidence>
<evidence type="ECO:0000256" key="4">
    <source>
        <dbReference type="ARBA" id="ARBA00023136"/>
    </source>
</evidence>